<accession>A0AAV8P3A7</accession>
<protein>
    <submittedName>
        <fullName evidence="2">Uncharacterized protein</fullName>
    </submittedName>
</protein>
<gene>
    <name evidence="2" type="ORF">OPV22_027764</name>
</gene>
<dbReference type="InterPro" id="IPR015928">
    <property type="entry name" value="Aconitase/3IPM_dehydase_swvl"/>
</dbReference>
<dbReference type="Gene3D" id="3.20.19.10">
    <property type="entry name" value="Aconitase, domain 4"/>
    <property type="match status" value="1"/>
</dbReference>
<dbReference type="PANTHER" id="PTHR11670">
    <property type="entry name" value="ACONITASE/IRON-RESPONSIVE ELEMENT FAMILY MEMBER"/>
    <property type="match status" value="1"/>
</dbReference>
<dbReference type="InterPro" id="IPR006249">
    <property type="entry name" value="Aconitase/IRP2"/>
</dbReference>
<evidence type="ECO:0000313" key="2">
    <source>
        <dbReference type="EMBL" id="KAJ8465212.1"/>
    </source>
</evidence>
<dbReference type="SUPFAM" id="SSF52016">
    <property type="entry name" value="LeuD/IlvD-like"/>
    <property type="match status" value="1"/>
</dbReference>
<evidence type="ECO:0000313" key="3">
    <source>
        <dbReference type="Proteomes" id="UP001222027"/>
    </source>
</evidence>
<evidence type="ECO:0000256" key="1">
    <source>
        <dbReference type="SAM" id="MobiDB-lite"/>
    </source>
</evidence>
<name>A0AAV8P3A7_ENSVE</name>
<sequence length="236" mass="26712">MTRNKTLLNLDTNSRSPRDRRFIFVPIRVRPPPTSGGANSSSPLCPTRCAALRYARDTSPRRRHVRLPSPTARSRLRDSALQNPTPLPPPLHGFRQSSRRLEVVRFPLMAARVSGPESMDVYEYILTSLPKPSELFCLQRCQICSRALTRPYISPSEIAQLQDIFLEHGVDWNNFSSYGSSRGNYEVMGRGTFANTRIVNMLLITSRQGKNCVLMWQCLDYGSGSSRDRDAEGTFM</sequence>
<organism evidence="2 3">
    <name type="scientific">Ensete ventricosum</name>
    <name type="common">Abyssinian banana</name>
    <name type="synonym">Musa ensete</name>
    <dbReference type="NCBI Taxonomy" id="4639"/>
    <lineage>
        <taxon>Eukaryota</taxon>
        <taxon>Viridiplantae</taxon>
        <taxon>Streptophyta</taxon>
        <taxon>Embryophyta</taxon>
        <taxon>Tracheophyta</taxon>
        <taxon>Spermatophyta</taxon>
        <taxon>Magnoliopsida</taxon>
        <taxon>Liliopsida</taxon>
        <taxon>Zingiberales</taxon>
        <taxon>Musaceae</taxon>
        <taxon>Ensete</taxon>
    </lineage>
</organism>
<reference evidence="2 3" key="1">
    <citation type="submission" date="2022-12" db="EMBL/GenBank/DDBJ databases">
        <title>Chromosome-scale assembly of the Ensete ventricosum genome.</title>
        <authorList>
            <person name="Dussert Y."/>
            <person name="Stocks J."/>
            <person name="Wendawek A."/>
            <person name="Woldeyes F."/>
            <person name="Nichols R.A."/>
            <person name="Borrell J.S."/>
        </authorList>
    </citation>
    <scope>NUCLEOTIDE SEQUENCE [LARGE SCALE GENOMIC DNA]</scope>
    <source>
        <strain evidence="3">cv. Maze</strain>
        <tissue evidence="2">Seeds</tissue>
    </source>
</reference>
<comment type="caution">
    <text evidence="2">The sequence shown here is derived from an EMBL/GenBank/DDBJ whole genome shotgun (WGS) entry which is preliminary data.</text>
</comment>
<proteinExistence type="predicted"/>
<dbReference type="AlphaFoldDB" id="A0AAV8P3A7"/>
<feature type="region of interest" description="Disordered" evidence="1">
    <location>
        <begin position="58"/>
        <end position="94"/>
    </location>
</feature>
<dbReference type="Proteomes" id="UP001222027">
    <property type="component" value="Unassembled WGS sequence"/>
</dbReference>
<dbReference type="EMBL" id="JAQQAF010000008">
    <property type="protein sequence ID" value="KAJ8465212.1"/>
    <property type="molecule type" value="Genomic_DNA"/>
</dbReference>
<keyword evidence="3" id="KW-1185">Reference proteome</keyword>